<accession>A0A379CKM5</accession>
<proteinExistence type="predicted"/>
<evidence type="ECO:0000313" key="1">
    <source>
        <dbReference type="EMBL" id="SUB62107.1"/>
    </source>
</evidence>
<dbReference type="Pfam" id="PF11753">
    <property type="entry name" value="DUF3310"/>
    <property type="match status" value="1"/>
</dbReference>
<dbReference type="Proteomes" id="UP000255101">
    <property type="component" value="Unassembled WGS sequence"/>
</dbReference>
<dbReference type="AlphaFoldDB" id="A0A379CKM5"/>
<evidence type="ECO:0000313" key="2">
    <source>
        <dbReference type="Proteomes" id="UP000255101"/>
    </source>
</evidence>
<reference evidence="1 2" key="1">
    <citation type="submission" date="2018-06" db="EMBL/GenBank/DDBJ databases">
        <authorList>
            <consortium name="Pathogen Informatics"/>
            <person name="Doyle S."/>
        </authorList>
    </citation>
    <scope>NUCLEOTIDE SEQUENCE [LARGE SCALE GENOMIC DNA]</scope>
    <source>
        <strain evidence="1 2">NCTC11460</strain>
    </source>
</reference>
<gene>
    <name evidence="1" type="ORF">NCTC11460_02115</name>
</gene>
<sequence>MEYDIRINNEPPYRYEGKGKHKIETIEAMEYCAEKFNQKQAVSVSQIVKYLSRYNDKNGYEDLEKACDYIKRLTGEWA</sequence>
<organism evidence="1 2">
    <name type="scientific">Peptostreptococcus anaerobius</name>
    <dbReference type="NCBI Taxonomy" id="1261"/>
    <lineage>
        <taxon>Bacteria</taxon>
        <taxon>Bacillati</taxon>
        <taxon>Bacillota</taxon>
        <taxon>Clostridia</taxon>
        <taxon>Peptostreptococcales</taxon>
        <taxon>Peptostreptococcaceae</taxon>
        <taxon>Peptostreptococcus</taxon>
    </lineage>
</organism>
<dbReference type="RefSeq" id="WP_019595713.1">
    <property type="nucleotide sequence ID" value="NZ_FOVA01000025.1"/>
</dbReference>
<dbReference type="EMBL" id="UGTB01000004">
    <property type="protein sequence ID" value="SUB62107.1"/>
    <property type="molecule type" value="Genomic_DNA"/>
</dbReference>
<name>A0A379CKM5_9FIRM</name>
<dbReference type="InterPro" id="IPR021739">
    <property type="entry name" value="SaV-like"/>
</dbReference>
<protein>
    <submittedName>
        <fullName evidence="1">Protein of unknwon function (DUF3310)</fullName>
    </submittedName>
</protein>